<dbReference type="InterPro" id="IPR016035">
    <property type="entry name" value="Acyl_Trfase/lysoPLipase"/>
</dbReference>
<proteinExistence type="predicted"/>
<dbReference type="SUPFAM" id="SSF52151">
    <property type="entry name" value="FabD/lysophospholipase-like"/>
    <property type="match status" value="1"/>
</dbReference>
<dbReference type="Proteomes" id="UP000540423">
    <property type="component" value="Unassembled WGS sequence"/>
</dbReference>
<feature type="active site" description="Proton acceptor" evidence="2">
    <location>
        <position position="202"/>
    </location>
</feature>
<reference evidence="4 5" key="1">
    <citation type="submission" date="2020-08" db="EMBL/GenBank/DDBJ databases">
        <title>Genomic Encyclopedia of Type Strains, Phase IV (KMG-IV): sequencing the most valuable type-strain genomes for metagenomic binning, comparative biology and taxonomic classification.</title>
        <authorList>
            <person name="Goeker M."/>
        </authorList>
    </citation>
    <scope>NUCLEOTIDE SEQUENCE [LARGE SCALE GENOMIC DNA]</scope>
    <source>
        <strain evidence="4 5">DSM 40141</strain>
    </source>
</reference>
<organism evidence="4 5">
    <name type="scientific">Streptomyces candidus</name>
    <dbReference type="NCBI Taxonomy" id="67283"/>
    <lineage>
        <taxon>Bacteria</taxon>
        <taxon>Bacillati</taxon>
        <taxon>Actinomycetota</taxon>
        <taxon>Actinomycetes</taxon>
        <taxon>Kitasatosporales</taxon>
        <taxon>Streptomycetaceae</taxon>
        <taxon>Streptomyces</taxon>
    </lineage>
</organism>
<dbReference type="GO" id="GO:0016042">
    <property type="term" value="P:lipid catabolic process"/>
    <property type="evidence" value="ECO:0007669"/>
    <property type="project" value="UniProtKB-UniRule"/>
</dbReference>
<dbReference type="Gene3D" id="3.40.1090.10">
    <property type="entry name" value="Cytosolic phospholipase A2 catalytic domain"/>
    <property type="match status" value="2"/>
</dbReference>
<feature type="active site" description="Nucleophile" evidence="2">
    <location>
        <position position="55"/>
    </location>
</feature>
<gene>
    <name evidence="4" type="ORF">HNQ79_004243</name>
</gene>
<comment type="caution">
    <text evidence="4">The sequence shown here is derived from an EMBL/GenBank/DDBJ whole genome shotgun (WGS) entry which is preliminary data.</text>
</comment>
<dbReference type="Pfam" id="PF01734">
    <property type="entry name" value="Patatin"/>
    <property type="match status" value="1"/>
</dbReference>
<dbReference type="AlphaFoldDB" id="A0A7X0HHG8"/>
<keyword evidence="2" id="KW-0378">Hydrolase</keyword>
<feature type="domain" description="PNPLA" evidence="3">
    <location>
        <begin position="19"/>
        <end position="216"/>
    </location>
</feature>
<evidence type="ECO:0000256" key="2">
    <source>
        <dbReference type="PROSITE-ProRule" id="PRU01161"/>
    </source>
</evidence>
<keyword evidence="2" id="KW-0442">Lipid degradation</keyword>
<dbReference type="GO" id="GO:0016787">
    <property type="term" value="F:hydrolase activity"/>
    <property type="evidence" value="ECO:0007669"/>
    <property type="project" value="UniProtKB-UniRule"/>
</dbReference>
<comment type="caution">
    <text evidence="2">Lacks conserved residue(s) required for the propagation of feature annotation.</text>
</comment>
<evidence type="ECO:0000313" key="5">
    <source>
        <dbReference type="Proteomes" id="UP000540423"/>
    </source>
</evidence>
<feature type="short sequence motif" description="DGA/G" evidence="2">
    <location>
        <begin position="202"/>
        <end position="204"/>
    </location>
</feature>
<keyword evidence="1 2" id="KW-0443">Lipid metabolism</keyword>
<sequence>MADTADTTGRPPGADTALVLGAGGLTGVGWEIGMLYGLAESGVDLSTADLVVGSSAGAMVGAQLLSGRLSFGELYERQLAAPPGGGTAAGITPGLFIRYARAVLGSHSPEEYGRRLGRIALDALEKGRTPTPGERRAVIAERLLSDEWPARPLLVTAVDALTGALRAFDRASGAPVVDAVAASCAVPGHWPPVTIGGRAWIDGGVHSAANAHLATGYRRVVVLAPSTLGNRVVVSPAAQAAELSAGGARTCVVTPSAAARKAFGRNSLDPAARAAAARAGRDQAADEARTVAAVWQP</sequence>
<dbReference type="InterPro" id="IPR002641">
    <property type="entry name" value="PNPLA_dom"/>
</dbReference>
<dbReference type="PROSITE" id="PS51635">
    <property type="entry name" value="PNPLA"/>
    <property type="match status" value="1"/>
</dbReference>
<name>A0A7X0HHG8_9ACTN</name>
<evidence type="ECO:0000259" key="3">
    <source>
        <dbReference type="PROSITE" id="PS51635"/>
    </source>
</evidence>
<dbReference type="EMBL" id="JACHEM010000011">
    <property type="protein sequence ID" value="MBB6437739.1"/>
    <property type="molecule type" value="Genomic_DNA"/>
</dbReference>
<feature type="short sequence motif" description="GXSXG" evidence="2">
    <location>
        <begin position="53"/>
        <end position="57"/>
    </location>
</feature>
<dbReference type="RefSeq" id="WP_185033334.1">
    <property type="nucleotide sequence ID" value="NZ_BNBN01000009.1"/>
</dbReference>
<keyword evidence="5" id="KW-1185">Reference proteome</keyword>
<protein>
    <submittedName>
        <fullName evidence="4">NTE family protein</fullName>
    </submittedName>
</protein>
<accession>A0A7X0HHG8</accession>
<evidence type="ECO:0000256" key="1">
    <source>
        <dbReference type="ARBA" id="ARBA00023098"/>
    </source>
</evidence>
<evidence type="ECO:0000313" key="4">
    <source>
        <dbReference type="EMBL" id="MBB6437739.1"/>
    </source>
</evidence>